<comment type="caution">
    <text evidence="1">The sequence shown here is derived from an EMBL/GenBank/DDBJ whole genome shotgun (WGS) entry which is preliminary data.</text>
</comment>
<accession>A0A9P4GZ53</accession>
<protein>
    <submittedName>
        <fullName evidence="1">Uncharacterized protein</fullName>
    </submittedName>
</protein>
<evidence type="ECO:0000313" key="2">
    <source>
        <dbReference type="Proteomes" id="UP000799777"/>
    </source>
</evidence>
<gene>
    <name evidence="1" type="ORF">EK21DRAFT_80066</name>
</gene>
<evidence type="ECO:0000313" key="1">
    <source>
        <dbReference type="EMBL" id="KAF2023811.1"/>
    </source>
</evidence>
<dbReference type="AlphaFoldDB" id="A0A9P4GZ53"/>
<reference evidence="1" key="1">
    <citation type="journal article" date="2020" name="Stud. Mycol.">
        <title>101 Dothideomycetes genomes: a test case for predicting lifestyles and emergence of pathogens.</title>
        <authorList>
            <person name="Haridas S."/>
            <person name="Albert R."/>
            <person name="Binder M."/>
            <person name="Bloem J."/>
            <person name="Labutti K."/>
            <person name="Salamov A."/>
            <person name="Andreopoulos B."/>
            <person name="Baker S."/>
            <person name="Barry K."/>
            <person name="Bills G."/>
            <person name="Bluhm B."/>
            <person name="Cannon C."/>
            <person name="Castanera R."/>
            <person name="Culley D."/>
            <person name="Daum C."/>
            <person name="Ezra D."/>
            <person name="Gonzalez J."/>
            <person name="Henrissat B."/>
            <person name="Kuo A."/>
            <person name="Liang C."/>
            <person name="Lipzen A."/>
            <person name="Lutzoni F."/>
            <person name="Magnuson J."/>
            <person name="Mondo S."/>
            <person name="Nolan M."/>
            <person name="Ohm R."/>
            <person name="Pangilinan J."/>
            <person name="Park H.-J."/>
            <person name="Ramirez L."/>
            <person name="Alfaro M."/>
            <person name="Sun H."/>
            <person name="Tritt A."/>
            <person name="Yoshinaga Y."/>
            <person name="Zwiers L.-H."/>
            <person name="Turgeon B."/>
            <person name="Goodwin S."/>
            <person name="Spatafora J."/>
            <person name="Crous P."/>
            <person name="Grigoriev I."/>
        </authorList>
    </citation>
    <scope>NUCLEOTIDE SEQUENCE</scope>
    <source>
        <strain evidence="1">CBS 110217</strain>
    </source>
</reference>
<sequence length="115" mass="13232">MPPKPRNRKAAERISLQDVENVSTRSVYGDNRAATENAMMAEHAKTMRAAGLINQEMETELSQPWHRAGEVKRYYDKGYLAMHPEHTGTNVAEMPTYQTAVEKQKEKDRAKEKWL</sequence>
<dbReference type="EMBL" id="ML978323">
    <property type="protein sequence ID" value="KAF2023811.1"/>
    <property type="molecule type" value="Genomic_DNA"/>
</dbReference>
<feature type="non-terminal residue" evidence="1">
    <location>
        <position position="115"/>
    </location>
</feature>
<organism evidence="1 2">
    <name type="scientific">Setomelanomma holmii</name>
    <dbReference type="NCBI Taxonomy" id="210430"/>
    <lineage>
        <taxon>Eukaryota</taxon>
        <taxon>Fungi</taxon>
        <taxon>Dikarya</taxon>
        <taxon>Ascomycota</taxon>
        <taxon>Pezizomycotina</taxon>
        <taxon>Dothideomycetes</taxon>
        <taxon>Pleosporomycetidae</taxon>
        <taxon>Pleosporales</taxon>
        <taxon>Pleosporineae</taxon>
        <taxon>Phaeosphaeriaceae</taxon>
        <taxon>Setomelanomma</taxon>
    </lineage>
</organism>
<keyword evidence="2" id="KW-1185">Reference proteome</keyword>
<dbReference type="OrthoDB" id="3789154at2759"/>
<name>A0A9P4GZ53_9PLEO</name>
<dbReference type="Proteomes" id="UP000799777">
    <property type="component" value="Unassembled WGS sequence"/>
</dbReference>
<proteinExistence type="predicted"/>